<dbReference type="STRING" id="1118202.SAMN05443429_101329"/>
<sequence length="80" mass="9388">MGEIIFSVLALNNPAKLNATDKNSFFIPIFLIRASKLKLKLKLCKSNKTKLIFHIKFVIIPNKKSRHFQSWNLLKLMRKF</sequence>
<name>A0A1M6AL42_9FLAO</name>
<accession>A0A1M6AL42</accession>
<organism evidence="1 2">
    <name type="scientific">Cruoricaptor ignavus</name>
    <dbReference type="NCBI Taxonomy" id="1118202"/>
    <lineage>
        <taxon>Bacteria</taxon>
        <taxon>Pseudomonadati</taxon>
        <taxon>Bacteroidota</taxon>
        <taxon>Flavobacteriia</taxon>
        <taxon>Flavobacteriales</taxon>
        <taxon>Weeksellaceae</taxon>
        <taxon>Cruoricaptor</taxon>
    </lineage>
</organism>
<dbReference type="AlphaFoldDB" id="A0A1M6AL42"/>
<keyword evidence="2" id="KW-1185">Reference proteome</keyword>
<dbReference type="EMBL" id="FQYI01000001">
    <property type="protein sequence ID" value="SHI37175.1"/>
    <property type="molecule type" value="Genomic_DNA"/>
</dbReference>
<proteinExistence type="predicted"/>
<dbReference type="Proteomes" id="UP000184335">
    <property type="component" value="Unassembled WGS sequence"/>
</dbReference>
<gene>
    <name evidence="1" type="ORF">SAMN05443429_101329</name>
</gene>
<reference evidence="1 2" key="1">
    <citation type="submission" date="2016-11" db="EMBL/GenBank/DDBJ databases">
        <authorList>
            <person name="Jaros S."/>
            <person name="Januszkiewicz K."/>
            <person name="Wedrychowicz H."/>
        </authorList>
    </citation>
    <scope>NUCLEOTIDE SEQUENCE [LARGE SCALE GENOMIC DNA]</scope>
    <source>
        <strain evidence="1 2">DSM 25479</strain>
    </source>
</reference>
<evidence type="ECO:0000313" key="2">
    <source>
        <dbReference type="Proteomes" id="UP000184335"/>
    </source>
</evidence>
<evidence type="ECO:0000313" key="1">
    <source>
        <dbReference type="EMBL" id="SHI37175.1"/>
    </source>
</evidence>
<protein>
    <submittedName>
        <fullName evidence="1">Uncharacterized protein</fullName>
    </submittedName>
</protein>